<feature type="compositionally biased region" description="Basic and acidic residues" evidence="1">
    <location>
        <begin position="123"/>
        <end position="137"/>
    </location>
</feature>
<feature type="compositionally biased region" description="Basic and acidic residues" evidence="1">
    <location>
        <begin position="780"/>
        <end position="790"/>
    </location>
</feature>
<feature type="compositionally biased region" description="Basic and acidic residues" evidence="1">
    <location>
        <begin position="169"/>
        <end position="189"/>
    </location>
</feature>
<feature type="compositionally biased region" description="Basic and acidic residues" evidence="1">
    <location>
        <begin position="273"/>
        <end position="293"/>
    </location>
</feature>
<feature type="compositionally biased region" description="Polar residues" evidence="1">
    <location>
        <begin position="722"/>
        <end position="740"/>
    </location>
</feature>
<feature type="compositionally biased region" description="Basic and acidic residues" evidence="1">
    <location>
        <begin position="221"/>
        <end position="241"/>
    </location>
</feature>
<keyword evidence="3" id="KW-1185">Reference proteome</keyword>
<feature type="region of interest" description="Disordered" evidence="1">
    <location>
        <begin position="116"/>
        <end position="138"/>
    </location>
</feature>
<feature type="region of interest" description="Disordered" evidence="1">
    <location>
        <begin position="327"/>
        <end position="346"/>
    </location>
</feature>
<evidence type="ECO:0000313" key="2">
    <source>
        <dbReference type="EMBL" id="KZV58329.1"/>
    </source>
</evidence>
<feature type="compositionally biased region" description="Basic and acidic residues" evidence="1">
    <location>
        <begin position="327"/>
        <end position="345"/>
    </location>
</feature>
<dbReference type="EMBL" id="KQ986795">
    <property type="protein sequence ID" value="KZV58329.1"/>
    <property type="molecule type" value="Genomic_DNA"/>
</dbReference>
<accession>A0A2Z7DJP1</accession>
<evidence type="ECO:0000313" key="3">
    <source>
        <dbReference type="Proteomes" id="UP000250235"/>
    </source>
</evidence>
<feature type="region of interest" description="Disordered" evidence="1">
    <location>
        <begin position="431"/>
        <end position="474"/>
    </location>
</feature>
<feature type="compositionally biased region" description="Basic and acidic residues" evidence="1">
    <location>
        <begin position="439"/>
        <end position="458"/>
    </location>
</feature>
<sequence>MASLFISNALQINFDYVLGIQDNEGMVTMFKALEASGLRGFLGCPSVLYEQELAQFFDTAIVQDGDITCAVSGKQRLCLPRMISLLVTMADPYPVSRGHSGSPRPETRVLRQSALEELTETESPLRDGRSKSGERGDGAWPTVAFESLPCWRLGAWLRPVSQENRHFKDLTRTESPLRDGRSKSGERGDGAWPTVAFESLPCWRLGAWLRPVSQENRHFKDLTRTESPLRDGRSKSGERGDGAWPTVAFESLPCWRLGAWLRPVSQENRHFKDLTRTESPLRDGRSKSGERGDGAWPTVAFESLPCWRLGAWLRPVSQENRHFKDLTRTESPLRDGRSKSGERGDGAWPTVAFESLPCWRLGAWLRPVSQENRHFKVKAGSFDDVTHERFLMMTAIHFGVKLNWSQILFAVLKEMADRTIKRAKVTIVKRKSVSKKKSAPTDKKGADEEPVEVVEKTVSKKRSASTGDEPTVTKKNRTIKKKAALSKASMALVSVAQDVEPLFVVPAVEEIIEKAQEASTADDVDQLVARIISETTEMEPKEMFVETDAGISNVIMGIAYFVETEVAEGIATGTDLADQLEPRSDDVMVEVAERLTAVVDEGIAMGTILTDMEEDYLKNKDIDLSLVESTTAKEVDSTPVTDVGHLLLEEESLSIDDLLKWIPGDMMLPSVFAAEPTKIKFSNGISIPGVADGDLYKASLPKIMRLALTSFTRKPALQTVGSGRSSIRSMTGIKTPSSACTRRPDEFSTDGNTSARWPEQFWRRGGDGDGDGGGGGVRLGGEEGRPRARG</sequence>
<evidence type="ECO:0000256" key="1">
    <source>
        <dbReference type="SAM" id="MobiDB-lite"/>
    </source>
</evidence>
<proteinExistence type="predicted"/>
<feature type="region of interest" description="Disordered" evidence="1">
    <location>
        <begin position="273"/>
        <end position="294"/>
    </location>
</feature>
<name>A0A2Z7DJP1_9LAMI</name>
<dbReference type="Proteomes" id="UP000250235">
    <property type="component" value="Unassembled WGS sequence"/>
</dbReference>
<feature type="region of interest" description="Disordered" evidence="1">
    <location>
        <begin position="722"/>
        <end position="790"/>
    </location>
</feature>
<reference evidence="2 3" key="1">
    <citation type="journal article" date="2015" name="Proc. Natl. Acad. Sci. U.S.A.">
        <title>The resurrection genome of Boea hygrometrica: A blueprint for survival of dehydration.</title>
        <authorList>
            <person name="Xiao L."/>
            <person name="Yang G."/>
            <person name="Zhang L."/>
            <person name="Yang X."/>
            <person name="Zhao S."/>
            <person name="Ji Z."/>
            <person name="Zhou Q."/>
            <person name="Hu M."/>
            <person name="Wang Y."/>
            <person name="Chen M."/>
            <person name="Xu Y."/>
            <person name="Jin H."/>
            <person name="Xiao X."/>
            <person name="Hu G."/>
            <person name="Bao F."/>
            <person name="Hu Y."/>
            <person name="Wan P."/>
            <person name="Li L."/>
            <person name="Deng X."/>
            <person name="Kuang T."/>
            <person name="Xiang C."/>
            <person name="Zhu J.K."/>
            <person name="Oliver M.J."/>
            <person name="He Y."/>
        </authorList>
    </citation>
    <scope>NUCLEOTIDE SEQUENCE [LARGE SCALE GENOMIC DNA]</scope>
    <source>
        <strain evidence="3">cv. XS01</strain>
    </source>
</reference>
<feature type="region of interest" description="Disordered" evidence="1">
    <location>
        <begin position="169"/>
        <end position="191"/>
    </location>
</feature>
<dbReference type="AlphaFoldDB" id="A0A2Z7DJP1"/>
<gene>
    <name evidence="2" type="ORF">F511_31407</name>
</gene>
<feature type="region of interest" description="Disordered" evidence="1">
    <location>
        <begin position="221"/>
        <end position="242"/>
    </location>
</feature>
<organism evidence="2 3">
    <name type="scientific">Dorcoceras hygrometricum</name>
    <dbReference type="NCBI Taxonomy" id="472368"/>
    <lineage>
        <taxon>Eukaryota</taxon>
        <taxon>Viridiplantae</taxon>
        <taxon>Streptophyta</taxon>
        <taxon>Embryophyta</taxon>
        <taxon>Tracheophyta</taxon>
        <taxon>Spermatophyta</taxon>
        <taxon>Magnoliopsida</taxon>
        <taxon>eudicotyledons</taxon>
        <taxon>Gunneridae</taxon>
        <taxon>Pentapetalae</taxon>
        <taxon>asterids</taxon>
        <taxon>lamiids</taxon>
        <taxon>Lamiales</taxon>
        <taxon>Gesneriaceae</taxon>
        <taxon>Didymocarpoideae</taxon>
        <taxon>Trichosporeae</taxon>
        <taxon>Loxocarpinae</taxon>
        <taxon>Dorcoceras</taxon>
    </lineage>
</organism>
<protein>
    <submittedName>
        <fullName evidence="2">Uncharacterized protein</fullName>
    </submittedName>
</protein>